<dbReference type="Proteomes" id="UP000095598">
    <property type="component" value="Unassembled WGS sequence"/>
</dbReference>
<comment type="cofactor">
    <cofactor evidence="1 9">
        <name>Mg(2+)</name>
        <dbReference type="ChEBI" id="CHEBI:18420"/>
    </cofactor>
</comment>
<comment type="function">
    <text evidence="9">CRISPR (clustered regularly interspaced short palindromic repeat), is an adaptive immune system that provides protection against mobile genetic elements (viruses, transposable elements and conjugative plasmids). CRISPR clusters contain sequences complementary to antecedent mobile elements and target invading nucleic acids. CRISPR clusters are transcribed and processed into CRISPR RNA (crRNA). Functions as a ssRNA-specific endoribonuclease. Involved in the integration of spacer DNA into the CRISPR cassette.</text>
</comment>
<evidence type="ECO:0000256" key="1">
    <source>
        <dbReference type="ARBA" id="ARBA00001946"/>
    </source>
</evidence>
<dbReference type="EMBL" id="CYXT01000041">
    <property type="protein sequence ID" value="CUN19538.1"/>
    <property type="molecule type" value="Genomic_DNA"/>
</dbReference>
<dbReference type="GO" id="GO:0016787">
    <property type="term" value="F:hydrolase activity"/>
    <property type="evidence" value="ECO:0007669"/>
    <property type="project" value="UniProtKB-KW"/>
</dbReference>
<evidence type="ECO:0000256" key="8">
    <source>
        <dbReference type="ARBA" id="ARBA00023118"/>
    </source>
</evidence>
<accession>A0A173V118</accession>
<feature type="binding site" evidence="9">
    <location>
        <position position="13"/>
    </location>
    <ligand>
        <name>Mg(2+)</name>
        <dbReference type="ChEBI" id="CHEBI:18420"/>
        <note>catalytic</note>
    </ligand>
</feature>
<keyword evidence="5 9" id="KW-0255">Endonuclease</keyword>
<dbReference type="Pfam" id="PF09827">
    <property type="entry name" value="CRISPR_Cas2"/>
    <property type="match status" value="1"/>
</dbReference>
<evidence type="ECO:0000256" key="4">
    <source>
        <dbReference type="ARBA" id="ARBA00022723"/>
    </source>
</evidence>
<evidence type="ECO:0000313" key="11">
    <source>
        <dbReference type="Proteomes" id="UP000095598"/>
    </source>
</evidence>
<dbReference type="GO" id="GO:0004521">
    <property type="term" value="F:RNA endonuclease activity"/>
    <property type="evidence" value="ECO:0007669"/>
    <property type="project" value="InterPro"/>
</dbReference>
<organism evidence="10 11">
    <name type="scientific">Anaerostipes hadrus</name>
    <dbReference type="NCBI Taxonomy" id="649756"/>
    <lineage>
        <taxon>Bacteria</taxon>
        <taxon>Bacillati</taxon>
        <taxon>Bacillota</taxon>
        <taxon>Clostridia</taxon>
        <taxon>Lachnospirales</taxon>
        <taxon>Lachnospiraceae</taxon>
        <taxon>Anaerostipes</taxon>
    </lineage>
</organism>
<dbReference type="SUPFAM" id="SSF143430">
    <property type="entry name" value="TTP0101/SSO1404-like"/>
    <property type="match status" value="1"/>
</dbReference>
<keyword evidence="3 9" id="KW-0540">Nuclease</keyword>
<sequence>MSYRFMRIIVMFDLPVVTSVERQEYTKFRKFLLKSGFIMMQESVYTKIALNTSVADGIMQQVRNHKPPEGLVQMLTITEKQFQKMELVVGEEHKDVIDNDERLIIL</sequence>
<dbReference type="GO" id="GO:0046872">
    <property type="term" value="F:metal ion binding"/>
    <property type="evidence" value="ECO:0007669"/>
    <property type="project" value="UniProtKB-UniRule"/>
</dbReference>
<name>A0A173V118_ANAHA</name>
<evidence type="ECO:0000256" key="6">
    <source>
        <dbReference type="ARBA" id="ARBA00022801"/>
    </source>
</evidence>
<evidence type="ECO:0000256" key="5">
    <source>
        <dbReference type="ARBA" id="ARBA00022759"/>
    </source>
</evidence>
<dbReference type="InterPro" id="IPR019199">
    <property type="entry name" value="Virulence_VapD/CRISPR_Cas2"/>
</dbReference>
<evidence type="ECO:0000256" key="9">
    <source>
        <dbReference type="HAMAP-Rule" id="MF_01471"/>
    </source>
</evidence>
<protein>
    <recommendedName>
        <fullName evidence="9">CRISPR-associated endoribonuclease Cas2</fullName>
        <ecNumber evidence="9">3.1.-.-</ecNumber>
    </recommendedName>
</protein>
<evidence type="ECO:0000256" key="7">
    <source>
        <dbReference type="ARBA" id="ARBA00022842"/>
    </source>
</evidence>
<keyword evidence="6 9" id="KW-0378">Hydrolase</keyword>
<proteinExistence type="inferred from homology"/>
<evidence type="ECO:0000256" key="2">
    <source>
        <dbReference type="ARBA" id="ARBA00009959"/>
    </source>
</evidence>
<dbReference type="EC" id="3.1.-.-" evidence="9"/>
<dbReference type="GO" id="GO:0043571">
    <property type="term" value="P:maintenance of CRISPR repeat elements"/>
    <property type="evidence" value="ECO:0007669"/>
    <property type="project" value="UniProtKB-UniRule"/>
</dbReference>
<keyword evidence="8 9" id="KW-0051">Antiviral defense</keyword>
<comment type="subunit">
    <text evidence="9">Homodimer, forms a heterotetramer with a Cas1 homodimer.</text>
</comment>
<dbReference type="AlphaFoldDB" id="A0A173V118"/>
<evidence type="ECO:0000256" key="3">
    <source>
        <dbReference type="ARBA" id="ARBA00022722"/>
    </source>
</evidence>
<keyword evidence="4 9" id="KW-0479">Metal-binding</keyword>
<dbReference type="GO" id="GO:0051607">
    <property type="term" value="P:defense response to virus"/>
    <property type="evidence" value="ECO:0007669"/>
    <property type="project" value="UniProtKB-UniRule"/>
</dbReference>
<comment type="similarity">
    <text evidence="2 9">Belongs to the CRISPR-associated endoribonuclease Cas2 protein family.</text>
</comment>
<dbReference type="HAMAP" id="MF_01471">
    <property type="entry name" value="Cas2"/>
    <property type="match status" value="1"/>
</dbReference>
<dbReference type="InterPro" id="IPR021127">
    <property type="entry name" value="CRISPR_associated_Cas2"/>
</dbReference>
<evidence type="ECO:0000313" key="10">
    <source>
        <dbReference type="EMBL" id="CUN19538.1"/>
    </source>
</evidence>
<keyword evidence="7 9" id="KW-0460">Magnesium</keyword>
<gene>
    <name evidence="9" type="primary">cas2</name>
    <name evidence="10" type="ORF">ERS852425_03252</name>
</gene>
<reference evidence="10 11" key="1">
    <citation type="submission" date="2015-09" db="EMBL/GenBank/DDBJ databases">
        <authorList>
            <consortium name="Pathogen Informatics"/>
        </authorList>
    </citation>
    <scope>NUCLEOTIDE SEQUENCE [LARGE SCALE GENOMIC DNA]</scope>
    <source>
        <strain evidence="10 11">2789STDY5608868</strain>
    </source>
</reference>
<dbReference type="NCBIfam" id="TIGR01573">
    <property type="entry name" value="cas2"/>
    <property type="match status" value="1"/>
</dbReference>